<dbReference type="KEGG" id="srub:C2R22_24465"/>
<dbReference type="PANTHER" id="PTHR13696:SF99">
    <property type="entry name" value="COBYRINIC ACID AC-DIAMIDE SYNTHASE"/>
    <property type="match status" value="1"/>
</dbReference>
<name>A0A2I8VS06_9EURY</name>
<keyword evidence="3" id="KW-1185">Reference proteome</keyword>
<dbReference type="InterPro" id="IPR027417">
    <property type="entry name" value="P-loop_NTPase"/>
</dbReference>
<dbReference type="AlphaFoldDB" id="A0A2I8VS06"/>
<dbReference type="InterPro" id="IPR050678">
    <property type="entry name" value="DNA_Partitioning_ATPase"/>
</dbReference>
<accession>A0A2I8VS06</accession>
<evidence type="ECO:0000313" key="3">
    <source>
        <dbReference type="Proteomes" id="UP000236584"/>
    </source>
</evidence>
<evidence type="ECO:0000313" key="2">
    <source>
        <dbReference type="EMBL" id="AUV84685.1"/>
    </source>
</evidence>
<dbReference type="EMBL" id="CP026314">
    <property type="protein sequence ID" value="AUV84685.1"/>
    <property type="molecule type" value="Genomic_DNA"/>
</dbReference>
<dbReference type="InterPro" id="IPR025669">
    <property type="entry name" value="AAA_dom"/>
</dbReference>
<evidence type="ECO:0000259" key="1">
    <source>
        <dbReference type="Pfam" id="PF13614"/>
    </source>
</evidence>
<dbReference type="Proteomes" id="UP000236584">
    <property type="component" value="Plasmid unnamed5"/>
</dbReference>
<reference evidence="2 3" key="1">
    <citation type="submission" date="2018-01" db="EMBL/GenBank/DDBJ databases">
        <title>Complete genome sequence of Salinigranum rubrum GX10T, an extremely halophilic archaeon isolated from a marine solar saltern.</title>
        <authorList>
            <person name="Han S."/>
        </authorList>
    </citation>
    <scope>NUCLEOTIDE SEQUENCE [LARGE SCALE GENOMIC DNA]</scope>
    <source>
        <strain evidence="2 3">GX10</strain>
        <plasmid evidence="3">Plasmid unnamed5</plasmid>
    </source>
</reference>
<proteinExistence type="predicted"/>
<geneLocation type="plasmid" evidence="2 3">
    <name>unnamed5</name>
</geneLocation>
<dbReference type="Pfam" id="PF13614">
    <property type="entry name" value="AAA_31"/>
    <property type="match status" value="1"/>
</dbReference>
<dbReference type="Gene3D" id="3.40.50.300">
    <property type="entry name" value="P-loop containing nucleotide triphosphate hydrolases"/>
    <property type="match status" value="1"/>
</dbReference>
<organism evidence="2 3">
    <name type="scientific">Salinigranum rubrum</name>
    <dbReference type="NCBI Taxonomy" id="755307"/>
    <lineage>
        <taxon>Archaea</taxon>
        <taxon>Methanobacteriati</taxon>
        <taxon>Methanobacteriota</taxon>
        <taxon>Stenosarchaea group</taxon>
        <taxon>Halobacteria</taxon>
        <taxon>Halobacteriales</taxon>
        <taxon>Haloferacaceae</taxon>
        <taxon>Salinigranum</taxon>
    </lineage>
</organism>
<dbReference type="RefSeq" id="WP_103428363.1">
    <property type="nucleotide sequence ID" value="NZ_CP026314.1"/>
</dbReference>
<feature type="domain" description="AAA" evidence="1">
    <location>
        <begin position="7"/>
        <end position="171"/>
    </location>
</feature>
<dbReference type="SUPFAM" id="SSF52540">
    <property type="entry name" value="P-loop containing nucleoside triphosphate hydrolases"/>
    <property type="match status" value="1"/>
</dbReference>
<sequence length="292" mass="32482">MDTEPRAVSLVVLKGGVGKSTTSINLVRELANRGHDALLVDLDPNGHSTTSLGLGEVFYADEHIGDVLLDSGDADPSDVIVDSGYEFDVLPSNDQIEDVEQGLRDVMMGTARLRERVVEPLLGDAYDYIIVDCPASRGKLNDNALYATQNMILPLRPESGALSGLEKTVRRLIQPAREHFDLEVLAVATTDLKDRLDHDRPTRQLIEALVRRDNLRKKLPNFAYVDPAFFDAVDAGEWDDDLPKPGIRHRDVIDRALRENMPVRDLDPSCDQLECYGELAEIVETGEVVRRE</sequence>
<dbReference type="PANTHER" id="PTHR13696">
    <property type="entry name" value="P-LOOP CONTAINING NUCLEOSIDE TRIPHOSPHATE HYDROLASE"/>
    <property type="match status" value="1"/>
</dbReference>
<keyword evidence="2" id="KW-0614">Plasmid</keyword>
<dbReference type="OrthoDB" id="36110at2157"/>
<dbReference type="CDD" id="cd02042">
    <property type="entry name" value="ParAB_family"/>
    <property type="match status" value="1"/>
</dbReference>
<dbReference type="GeneID" id="35595319"/>
<gene>
    <name evidence="2" type="ORF">C2R22_24465</name>
</gene>
<protein>
    <submittedName>
        <fullName evidence="2">ParA family protein</fullName>
    </submittedName>
</protein>